<accession>A0A8H4EPA6</accession>
<proteinExistence type="predicted"/>
<gene>
    <name evidence="1" type="ORF">F8M41_013157</name>
</gene>
<reference evidence="1 2" key="1">
    <citation type="journal article" date="2019" name="Environ. Microbiol.">
        <title>At the nexus of three kingdoms: the genome of the mycorrhizal fungus Gigaspora margarita provides insights into plant, endobacterial and fungal interactions.</title>
        <authorList>
            <person name="Venice F."/>
            <person name="Ghignone S."/>
            <person name="Salvioli di Fossalunga A."/>
            <person name="Amselem J."/>
            <person name="Novero M."/>
            <person name="Xianan X."/>
            <person name="Sedzielewska Toro K."/>
            <person name="Morin E."/>
            <person name="Lipzen A."/>
            <person name="Grigoriev I.V."/>
            <person name="Henrissat B."/>
            <person name="Martin F.M."/>
            <person name="Bonfante P."/>
        </authorList>
    </citation>
    <scope>NUCLEOTIDE SEQUENCE [LARGE SCALE GENOMIC DNA]</scope>
    <source>
        <strain evidence="1 2">BEG34</strain>
    </source>
</reference>
<evidence type="ECO:0000313" key="2">
    <source>
        <dbReference type="Proteomes" id="UP000439903"/>
    </source>
</evidence>
<name>A0A8H4EPA6_GIGMA</name>
<dbReference type="Proteomes" id="UP000439903">
    <property type="component" value="Unassembled WGS sequence"/>
</dbReference>
<dbReference type="EMBL" id="WTPW01000268">
    <property type="protein sequence ID" value="KAF0528467.1"/>
    <property type="molecule type" value="Genomic_DNA"/>
</dbReference>
<dbReference type="AlphaFoldDB" id="A0A8H4EPA6"/>
<evidence type="ECO:0000313" key="1">
    <source>
        <dbReference type="EMBL" id="KAF0528467.1"/>
    </source>
</evidence>
<protein>
    <submittedName>
        <fullName evidence="1">Uncharacterized protein</fullName>
    </submittedName>
</protein>
<dbReference type="OrthoDB" id="2415294at2759"/>
<organism evidence="1 2">
    <name type="scientific">Gigaspora margarita</name>
    <dbReference type="NCBI Taxonomy" id="4874"/>
    <lineage>
        <taxon>Eukaryota</taxon>
        <taxon>Fungi</taxon>
        <taxon>Fungi incertae sedis</taxon>
        <taxon>Mucoromycota</taxon>
        <taxon>Glomeromycotina</taxon>
        <taxon>Glomeromycetes</taxon>
        <taxon>Diversisporales</taxon>
        <taxon>Gigasporaceae</taxon>
        <taxon>Gigaspora</taxon>
    </lineage>
</organism>
<comment type="caution">
    <text evidence="1">The sequence shown here is derived from an EMBL/GenBank/DDBJ whole genome shotgun (WGS) entry which is preliminary data.</text>
</comment>
<sequence>MMINTQICGFTTFLENKEEDLEVENEIEPINLQSANSFFSNGHSQLVMILGFTQSQNINAEITVDIGVVNGVLKLSKLVNQCPYHEVYTSQRMERRVVGSSTSTSSNRYNSFILYLFSNESTHPVFHKQNNFEFGYKNDANDDEITEIQNSNLTNAVILIDDVILNSIMKKT</sequence>
<keyword evidence="2" id="KW-1185">Reference proteome</keyword>